<dbReference type="PANTHER" id="PTHR31496">
    <property type="entry name" value="TRANSCRIPTION FACTOR KAN2-RELATED"/>
    <property type="match status" value="1"/>
</dbReference>
<evidence type="ECO:0000313" key="6">
    <source>
        <dbReference type="Proteomes" id="UP001418222"/>
    </source>
</evidence>
<evidence type="ECO:0000256" key="3">
    <source>
        <dbReference type="ARBA" id="ARBA00023163"/>
    </source>
</evidence>
<dbReference type="GO" id="GO:0005634">
    <property type="term" value="C:nucleus"/>
    <property type="evidence" value="ECO:0007669"/>
    <property type="project" value="UniProtKB-SubCell"/>
</dbReference>
<dbReference type="EMBL" id="JBBWWQ010000008">
    <property type="protein sequence ID" value="KAK8941164.1"/>
    <property type="molecule type" value="Genomic_DNA"/>
</dbReference>
<comment type="caution">
    <text evidence="5">The sequence shown here is derived from an EMBL/GenBank/DDBJ whole genome shotgun (WGS) entry which is preliminary data.</text>
</comment>
<evidence type="ECO:0000256" key="2">
    <source>
        <dbReference type="ARBA" id="ARBA00023015"/>
    </source>
</evidence>
<sequence>MRWTPSLHARFARAVELLGGHERAKPKSVLELMHVKHLTLAHFRAFLQMYRTVKTAERGGAAGKLFILSLPHLCKKPSAGYRFLSYNKSYSFF</sequence>
<comment type="subcellular location">
    <subcellularLocation>
        <location evidence="1">Nucleus</location>
    </subcellularLocation>
</comment>
<keyword evidence="3" id="KW-0804">Transcription</keyword>
<dbReference type="NCBIfam" id="TIGR01557">
    <property type="entry name" value="myb_SHAQKYF"/>
    <property type="match status" value="1"/>
</dbReference>
<organism evidence="5 6">
    <name type="scientific">Platanthera zijinensis</name>
    <dbReference type="NCBI Taxonomy" id="2320716"/>
    <lineage>
        <taxon>Eukaryota</taxon>
        <taxon>Viridiplantae</taxon>
        <taxon>Streptophyta</taxon>
        <taxon>Embryophyta</taxon>
        <taxon>Tracheophyta</taxon>
        <taxon>Spermatophyta</taxon>
        <taxon>Magnoliopsida</taxon>
        <taxon>Liliopsida</taxon>
        <taxon>Asparagales</taxon>
        <taxon>Orchidaceae</taxon>
        <taxon>Orchidoideae</taxon>
        <taxon>Orchideae</taxon>
        <taxon>Orchidinae</taxon>
        <taxon>Platanthera</taxon>
    </lineage>
</organism>
<dbReference type="InterPro" id="IPR006447">
    <property type="entry name" value="Myb_dom_plants"/>
</dbReference>
<dbReference type="Gene3D" id="1.10.10.60">
    <property type="entry name" value="Homeodomain-like"/>
    <property type="match status" value="1"/>
</dbReference>
<proteinExistence type="predicted"/>
<reference evidence="5 6" key="1">
    <citation type="journal article" date="2022" name="Nat. Plants">
        <title>Genomes of leafy and leafless Platanthera orchids illuminate the evolution of mycoheterotrophy.</title>
        <authorList>
            <person name="Li M.H."/>
            <person name="Liu K.W."/>
            <person name="Li Z."/>
            <person name="Lu H.C."/>
            <person name="Ye Q.L."/>
            <person name="Zhang D."/>
            <person name="Wang J.Y."/>
            <person name="Li Y.F."/>
            <person name="Zhong Z.M."/>
            <person name="Liu X."/>
            <person name="Yu X."/>
            <person name="Liu D.K."/>
            <person name="Tu X.D."/>
            <person name="Liu B."/>
            <person name="Hao Y."/>
            <person name="Liao X.Y."/>
            <person name="Jiang Y.T."/>
            <person name="Sun W.H."/>
            <person name="Chen J."/>
            <person name="Chen Y.Q."/>
            <person name="Ai Y."/>
            <person name="Zhai J.W."/>
            <person name="Wu S.S."/>
            <person name="Zhou Z."/>
            <person name="Hsiao Y.Y."/>
            <person name="Wu W.L."/>
            <person name="Chen Y.Y."/>
            <person name="Lin Y.F."/>
            <person name="Hsu J.L."/>
            <person name="Li C.Y."/>
            <person name="Wang Z.W."/>
            <person name="Zhao X."/>
            <person name="Zhong W.Y."/>
            <person name="Ma X.K."/>
            <person name="Ma L."/>
            <person name="Huang J."/>
            <person name="Chen G.Z."/>
            <person name="Huang M.Z."/>
            <person name="Huang L."/>
            <person name="Peng D.H."/>
            <person name="Luo Y.B."/>
            <person name="Zou S.Q."/>
            <person name="Chen S.P."/>
            <person name="Lan S."/>
            <person name="Tsai W.C."/>
            <person name="Van de Peer Y."/>
            <person name="Liu Z.J."/>
        </authorList>
    </citation>
    <scope>NUCLEOTIDE SEQUENCE [LARGE SCALE GENOMIC DNA]</scope>
    <source>
        <strain evidence="5">Lor287</strain>
    </source>
</reference>
<dbReference type="GO" id="GO:0000976">
    <property type="term" value="F:transcription cis-regulatory region binding"/>
    <property type="evidence" value="ECO:0007669"/>
    <property type="project" value="InterPro"/>
</dbReference>
<gene>
    <name evidence="5" type="primary">KAN2</name>
    <name evidence="5" type="ORF">KSP39_PZI010728</name>
</gene>
<keyword evidence="4" id="KW-0539">Nucleus</keyword>
<dbReference type="InterPro" id="IPR044847">
    <property type="entry name" value="KAN_fam"/>
</dbReference>
<evidence type="ECO:0000256" key="4">
    <source>
        <dbReference type="ARBA" id="ARBA00023242"/>
    </source>
</evidence>
<dbReference type="Proteomes" id="UP001418222">
    <property type="component" value="Unassembled WGS sequence"/>
</dbReference>
<name>A0AAP0BIV9_9ASPA</name>
<evidence type="ECO:0000256" key="1">
    <source>
        <dbReference type="ARBA" id="ARBA00004123"/>
    </source>
</evidence>
<protein>
    <submittedName>
        <fullName evidence="5">Transcription factor KAN2</fullName>
    </submittedName>
</protein>
<dbReference type="GO" id="GO:0006355">
    <property type="term" value="P:regulation of DNA-templated transcription"/>
    <property type="evidence" value="ECO:0007669"/>
    <property type="project" value="InterPro"/>
</dbReference>
<keyword evidence="2" id="KW-0805">Transcription regulation</keyword>
<dbReference type="GO" id="GO:0010158">
    <property type="term" value="P:abaxial cell fate specification"/>
    <property type="evidence" value="ECO:0007669"/>
    <property type="project" value="InterPro"/>
</dbReference>
<dbReference type="SUPFAM" id="SSF46689">
    <property type="entry name" value="Homeodomain-like"/>
    <property type="match status" value="1"/>
</dbReference>
<dbReference type="InterPro" id="IPR009057">
    <property type="entry name" value="Homeodomain-like_sf"/>
</dbReference>
<accession>A0AAP0BIV9</accession>
<dbReference type="PANTHER" id="PTHR31496:SF3">
    <property type="entry name" value="TRANSCRIPTION REPRESSOR KAN1"/>
    <property type="match status" value="1"/>
</dbReference>
<evidence type="ECO:0000313" key="5">
    <source>
        <dbReference type="EMBL" id="KAK8941164.1"/>
    </source>
</evidence>
<keyword evidence="6" id="KW-1185">Reference proteome</keyword>
<dbReference type="AlphaFoldDB" id="A0AAP0BIV9"/>